<dbReference type="SUPFAM" id="SSF55785">
    <property type="entry name" value="PYP-like sensor domain (PAS domain)"/>
    <property type="match status" value="5"/>
</dbReference>
<dbReference type="InterPro" id="IPR035965">
    <property type="entry name" value="PAS-like_dom_sf"/>
</dbReference>
<dbReference type="RefSeq" id="WP_015322932.1">
    <property type="nucleotide sequence ID" value="NC_019974.1"/>
</dbReference>
<keyword evidence="5" id="KW-0418">Kinase</keyword>
<dbReference type="HOGENOM" id="CLU_000445_114_71_2"/>
<evidence type="ECO:0000259" key="10">
    <source>
        <dbReference type="PROSITE" id="PS50113"/>
    </source>
</evidence>
<dbReference type="Proteomes" id="UP000010878">
    <property type="component" value="Chromosome"/>
</dbReference>
<dbReference type="Gene3D" id="3.30.450.20">
    <property type="entry name" value="PAS domain"/>
    <property type="match status" value="5"/>
</dbReference>
<feature type="compositionally biased region" description="Polar residues" evidence="7">
    <location>
        <begin position="1050"/>
        <end position="1061"/>
    </location>
</feature>
<dbReference type="InterPro" id="IPR000700">
    <property type="entry name" value="PAS-assoc_C"/>
</dbReference>
<keyword evidence="4" id="KW-0808">Transferase</keyword>
<organism evidence="11 12">
    <name type="scientific">Natronococcus occultus SP4</name>
    <dbReference type="NCBI Taxonomy" id="694430"/>
    <lineage>
        <taxon>Archaea</taxon>
        <taxon>Methanobacteriati</taxon>
        <taxon>Methanobacteriota</taxon>
        <taxon>Stenosarchaea group</taxon>
        <taxon>Halobacteria</taxon>
        <taxon>Halobacteriales</taxon>
        <taxon>Natrialbaceae</taxon>
        <taxon>Natronococcus</taxon>
    </lineage>
</organism>
<dbReference type="SMART" id="SM00387">
    <property type="entry name" value="HATPase_c"/>
    <property type="match status" value="1"/>
</dbReference>
<feature type="coiled-coil region" evidence="6">
    <location>
        <begin position="806"/>
        <end position="844"/>
    </location>
</feature>
<dbReference type="InterPro" id="IPR003018">
    <property type="entry name" value="GAF"/>
</dbReference>
<dbReference type="PRINTS" id="PR00344">
    <property type="entry name" value="BCTRLSENSOR"/>
</dbReference>
<evidence type="ECO:0000313" key="11">
    <source>
        <dbReference type="EMBL" id="AGB39498.1"/>
    </source>
</evidence>
<evidence type="ECO:0000256" key="1">
    <source>
        <dbReference type="ARBA" id="ARBA00000085"/>
    </source>
</evidence>
<dbReference type="Gene3D" id="3.30.565.10">
    <property type="entry name" value="Histidine kinase-like ATPase, C-terminal domain"/>
    <property type="match status" value="1"/>
</dbReference>
<dbReference type="PROSITE" id="PS50112">
    <property type="entry name" value="PAS"/>
    <property type="match status" value="4"/>
</dbReference>
<dbReference type="InterPro" id="IPR036890">
    <property type="entry name" value="HATPase_C_sf"/>
</dbReference>
<dbReference type="InterPro" id="IPR001610">
    <property type="entry name" value="PAC"/>
</dbReference>
<dbReference type="InterPro" id="IPR052162">
    <property type="entry name" value="Sensor_kinase/Photoreceptor"/>
</dbReference>
<dbReference type="CDD" id="cd14686">
    <property type="entry name" value="bZIP"/>
    <property type="match status" value="1"/>
</dbReference>
<evidence type="ECO:0000256" key="3">
    <source>
        <dbReference type="ARBA" id="ARBA00022553"/>
    </source>
</evidence>
<dbReference type="eggNOG" id="arCOG02347">
    <property type="taxonomic scope" value="Archaea"/>
</dbReference>
<evidence type="ECO:0000256" key="2">
    <source>
        <dbReference type="ARBA" id="ARBA00012438"/>
    </source>
</evidence>
<dbReference type="PANTHER" id="PTHR43304">
    <property type="entry name" value="PHYTOCHROME-LIKE PROTEIN CPH1"/>
    <property type="match status" value="1"/>
</dbReference>
<dbReference type="PANTHER" id="PTHR43304:SF1">
    <property type="entry name" value="PAC DOMAIN-CONTAINING PROTEIN"/>
    <property type="match status" value="1"/>
</dbReference>
<feature type="domain" description="Histidine kinase" evidence="8">
    <location>
        <begin position="847"/>
        <end position="1060"/>
    </location>
</feature>
<keyword evidence="12" id="KW-1185">Reference proteome</keyword>
<dbReference type="FunFam" id="3.30.565.10:FF:000006">
    <property type="entry name" value="Sensor histidine kinase WalK"/>
    <property type="match status" value="1"/>
</dbReference>
<dbReference type="InterPro" id="IPR036097">
    <property type="entry name" value="HisK_dim/P_sf"/>
</dbReference>
<keyword evidence="3" id="KW-0597">Phosphoprotein</keyword>
<dbReference type="CDD" id="cd00082">
    <property type="entry name" value="HisKA"/>
    <property type="match status" value="1"/>
</dbReference>
<dbReference type="SUPFAM" id="SSF55781">
    <property type="entry name" value="GAF domain-like"/>
    <property type="match status" value="1"/>
</dbReference>
<dbReference type="Pfam" id="PF08448">
    <property type="entry name" value="PAS_4"/>
    <property type="match status" value="3"/>
</dbReference>
<dbReference type="SMART" id="SM00091">
    <property type="entry name" value="PAS"/>
    <property type="match status" value="5"/>
</dbReference>
<dbReference type="InterPro" id="IPR003594">
    <property type="entry name" value="HATPase_dom"/>
</dbReference>
<dbReference type="eggNOG" id="arCOG02360">
    <property type="taxonomic scope" value="Archaea"/>
</dbReference>
<feature type="domain" description="PAC" evidence="10">
    <location>
        <begin position="764"/>
        <end position="815"/>
    </location>
</feature>
<proteinExistence type="predicted"/>
<dbReference type="SUPFAM" id="SSF55874">
    <property type="entry name" value="ATPase domain of HSP90 chaperone/DNA topoisomerase II/histidine kinase"/>
    <property type="match status" value="1"/>
</dbReference>
<dbReference type="STRING" id="694430.Natoc_3789"/>
<dbReference type="Pfam" id="PF02518">
    <property type="entry name" value="HATPase_c"/>
    <property type="match status" value="1"/>
</dbReference>
<dbReference type="OrthoDB" id="342253at2157"/>
<name>L0K5V0_9EURY</name>
<dbReference type="InterPro" id="IPR004358">
    <property type="entry name" value="Sig_transdc_His_kin-like_C"/>
</dbReference>
<dbReference type="InterPro" id="IPR003661">
    <property type="entry name" value="HisK_dim/P_dom"/>
</dbReference>
<dbReference type="Pfam" id="PF08447">
    <property type="entry name" value="PAS_3"/>
    <property type="match status" value="2"/>
</dbReference>
<evidence type="ECO:0000259" key="9">
    <source>
        <dbReference type="PROSITE" id="PS50112"/>
    </source>
</evidence>
<feature type="region of interest" description="Disordered" evidence="7">
    <location>
        <begin position="1042"/>
        <end position="1061"/>
    </location>
</feature>
<dbReference type="PROSITE" id="PS50109">
    <property type="entry name" value="HIS_KIN"/>
    <property type="match status" value="1"/>
</dbReference>
<feature type="domain" description="PAS" evidence="9">
    <location>
        <begin position="309"/>
        <end position="379"/>
    </location>
</feature>
<reference evidence="11 12" key="1">
    <citation type="submission" date="2012-11" db="EMBL/GenBank/DDBJ databases">
        <title>FINISHED of Natronococcus occultus SP4, DSM 3396.</title>
        <authorList>
            <consortium name="DOE Joint Genome Institute"/>
            <person name="Eisen J."/>
            <person name="Huntemann M."/>
            <person name="Wei C.-L."/>
            <person name="Han J."/>
            <person name="Detter J.C."/>
            <person name="Han C."/>
            <person name="Tapia R."/>
            <person name="Chen A."/>
            <person name="Kyrpides N."/>
            <person name="Mavromatis K."/>
            <person name="Markowitz V."/>
            <person name="Szeto E."/>
            <person name="Ivanova N."/>
            <person name="Mikhailova N."/>
            <person name="Ovchinnikova G."/>
            <person name="Pagani I."/>
            <person name="Pati A."/>
            <person name="Goodwin L."/>
            <person name="Nordberg H.P."/>
            <person name="Cantor M.N."/>
            <person name="Hua S.X."/>
            <person name="Woyke T."/>
            <person name="Eisen J."/>
            <person name="Klenk H.-P."/>
            <person name="Klenk H.-P."/>
        </authorList>
    </citation>
    <scope>NUCLEOTIDE SEQUENCE [LARGE SCALE GENOMIC DNA]</scope>
    <source>
        <strain evidence="11 12">SP4</strain>
    </source>
</reference>
<dbReference type="SMART" id="SM00388">
    <property type="entry name" value="HisKA"/>
    <property type="match status" value="1"/>
</dbReference>
<dbReference type="GO" id="GO:0000155">
    <property type="term" value="F:phosphorelay sensor kinase activity"/>
    <property type="evidence" value="ECO:0007669"/>
    <property type="project" value="InterPro"/>
</dbReference>
<dbReference type="eggNOG" id="arCOG02348">
    <property type="taxonomic scope" value="Archaea"/>
</dbReference>
<dbReference type="InterPro" id="IPR005467">
    <property type="entry name" value="His_kinase_dom"/>
</dbReference>
<feature type="domain" description="PAS" evidence="9">
    <location>
        <begin position="189"/>
        <end position="225"/>
    </location>
</feature>
<dbReference type="AlphaFoldDB" id="L0K5V0"/>
<dbReference type="KEGG" id="nou:Natoc_3789"/>
<evidence type="ECO:0000256" key="4">
    <source>
        <dbReference type="ARBA" id="ARBA00022679"/>
    </source>
</evidence>
<evidence type="ECO:0000313" key="12">
    <source>
        <dbReference type="Proteomes" id="UP000010878"/>
    </source>
</evidence>
<evidence type="ECO:0000256" key="6">
    <source>
        <dbReference type="SAM" id="Coils"/>
    </source>
</evidence>
<dbReference type="SMART" id="SM00065">
    <property type="entry name" value="GAF"/>
    <property type="match status" value="1"/>
</dbReference>
<evidence type="ECO:0000256" key="7">
    <source>
        <dbReference type="SAM" id="MobiDB-lite"/>
    </source>
</evidence>
<dbReference type="EC" id="2.7.13.3" evidence="2"/>
<dbReference type="eggNOG" id="arCOG07605">
    <property type="taxonomic scope" value="Archaea"/>
</dbReference>
<dbReference type="InterPro" id="IPR013656">
    <property type="entry name" value="PAS_4"/>
</dbReference>
<dbReference type="eggNOG" id="arCOG06796">
    <property type="taxonomic scope" value="Archaea"/>
</dbReference>
<dbReference type="GeneID" id="14402718"/>
<dbReference type="Gene3D" id="3.30.450.40">
    <property type="match status" value="1"/>
</dbReference>
<accession>L0K5V0</accession>
<dbReference type="InterPro" id="IPR013655">
    <property type="entry name" value="PAS_fold_3"/>
</dbReference>
<dbReference type="SUPFAM" id="SSF47384">
    <property type="entry name" value="Homodimeric domain of signal transducing histidine kinase"/>
    <property type="match status" value="1"/>
</dbReference>
<dbReference type="PROSITE" id="PS50113">
    <property type="entry name" value="PAC"/>
    <property type="match status" value="4"/>
</dbReference>
<feature type="domain" description="PAC" evidence="10">
    <location>
        <begin position="263"/>
        <end position="315"/>
    </location>
</feature>
<feature type="domain" description="PAC" evidence="10">
    <location>
        <begin position="633"/>
        <end position="685"/>
    </location>
</feature>
<dbReference type="Pfam" id="PF00512">
    <property type="entry name" value="HisKA"/>
    <property type="match status" value="1"/>
</dbReference>
<evidence type="ECO:0000256" key="5">
    <source>
        <dbReference type="ARBA" id="ARBA00022777"/>
    </source>
</evidence>
<dbReference type="EMBL" id="CP003929">
    <property type="protein sequence ID" value="AGB39498.1"/>
    <property type="molecule type" value="Genomic_DNA"/>
</dbReference>
<dbReference type="Gene3D" id="1.10.287.130">
    <property type="match status" value="1"/>
</dbReference>
<evidence type="ECO:0000259" key="8">
    <source>
        <dbReference type="PROSITE" id="PS50109"/>
    </source>
</evidence>
<dbReference type="Pfam" id="PF01590">
    <property type="entry name" value="GAF"/>
    <property type="match status" value="1"/>
</dbReference>
<protein>
    <recommendedName>
        <fullName evidence="2">histidine kinase</fullName>
        <ecNumber evidence="2">2.7.13.3</ecNumber>
    </recommendedName>
</protein>
<gene>
    <name evidence="11" type="ORF">Natoc_3789</name>
</gene>
<keyword evidence="6" id="KW-0175">Coiled coil</keyword>
<feature type="domain" description="PAC" evidence="10">
    <location>
        <begin position="507"/>
        <end position="558"/>
    </location>
</feature>
<dbReference type="SMART" id="SM00086">
    <property type="entry name" value="PAC"/>
    <property type="match status" value="4"/>
</dbReference>
<feature type="domain" description="PAS" evidence="9">
    <location>
        <begin position="559"/>
        <end position="632"/>
    </location>
</feature>
<dbReference type="CDD" id="cd00130">
    <property type="entry name" value="PAS"/>
    <property type="match status" value="5"/>
</dbReference>
<dbReference type="InterPro" id="IPR029016">
    <property type="entry name" value="GAF-like_dom_sf"/>
</dbReference>
<dbReference type="NCBIfam" id="TIGR00229">
    <property type="entry name" value="sensory_box"/>
    <property type="match status" value="5"/>
</dbReference>
<feature type="domain" description="PAS" evidence="9">
    <location>
        <begin position="427"/>
        <end position="469"/>
    </location>
</feature>
<dbReference type="InterPro" id="IPR000014">
    <property type="entry name" value="PAS"/>
</dbReference>
<comment type="catalytic activity">
    <reaction evidence="1">
        <text>ATP + protein L-histidine = ADP + protein N-phospho-L-histidine.</text>
        <dbReference type="EC" id="2.7.13.3"/>
    </reaction>
</comment>
<sequence>MSSSRDDAAFADRSSPQAIVAELSELALRIDDPEELLDAVVDAATGALEADACLVFERLPRGDRAVCRRSTGASDGATSATVAIDPEDSPVGRTIARGEPVAVDELRTGHEPEWPDRLFERDVRSGLWAPVGTDDPWGVLEVHAAVPDAFDADDAATLRTIANVLAGALESASSDADDEPSGEWTRKGEFLERSPVGITVVDADGTLQFANERAEEILGRCRTEIADVAHDDPRWGLVDANGEPVSTDDLPFDRVLETGEPVTDVELGATRPDGTRVWLSVDAAPLRTDDTDRPGAVFALTDVTDRKRIETEFEEILDRVTDAFYALDAEWRFTHVNERAAELIDVTGRGLVGERVWDVFEWAADSKLRTEYERAMERQEASSFELYYPDPLDTWFEIHVYPSETGLSVYFRDISEQKERERRLREERDLTDRIIETNPTGIVTLGPDGSFERMNRRAEEITGYAADELEDLAGGTAGLDPVKPDGEPFSPDEIPTRRVFSDGETIHDLEIGLERADGRRIWLSVSGTPLCEDGEISGAVFSFVDITERKRIETDLRESEAKFRQVTENVSEVVWLSSPEKDEMFYVNPAYEDVWGRSRDSLYEDPSSFVDAIHPEDRDRVREALPEQREGTYDEEYRVVQPDGGVRWVRDRAVPIRDDDGDVYRIVGIASDVTEQRTVERELRERERELSRLMSNVPGMVYRCRNERGWPMEFVSEGCEELTGYSSDVLERGDVQWGADVVSSADRTELWERIQTNVSDRKPFSTTYRIETATGAKRWVKETGRAVVEDGTIEWLEGVVIDVTERKRYQQRLEETNAQLERANERLERTNARLEKSNERLEQFAYAASHDLQEPLRMVSSYLRLLEDRYGDELDEDGEEFLGYAVDGADRMREMIDGLLAYSRVENQGQPLEPVDLADVLGDVRDDLQLRLEESDAVLSVDSMPCVEGDASQLRQLFQNLLENAIKYSGETPPRIEISAERSGEMWIVSVSDDGIGIPEGETDLVFEVFERLHPVDDHTGPGIGLALCQRIVERHGGEIRVDSEPGEGSTFSVTLPAPQN</sequence>